<keyword evidence="7" id="KW-0275">Fatty acid biosynthesis</keyword>
<dbReference type="PRINTS" id="PR00081">
    <property type="entry name" value="GDHRDH"/>
</dbReference>
<evidence type="ECO:0000313" key="9">
    <source>
        <dbReference type="Proteomes" id="UP000245884"/>
    </source>
</evidence>
<organism evidence="8 9">
    <name type="scientific">Jaminaea rosea</name>
    <dbReference type="NCBI Taxonomy" id="1569628"/>
    <lineage>
        <taxon>Eukaryota</taxon>
        <taxon>Fungi</taxon>
        <taxon>Dikarya</taxon>
        <taxon>Basidiomycota</taxon>
        <taxon>Ustilaginomycotina</taxon>
        <taxon>Exobasidiomycetes</taxon>
        <taxon>Microstromatales</taxon>
        <taxon>Microstromatales incertae sedis</taxon>
        <taxon>Jaminaea</taxon>
    </lineage>
</organism>
<evidence type="ECO:0000256" key="4">
    <source>
        <dbReference type="ARBA" id="ARBA00022857"/>
    </source>
</evidence>
<evidence type="ECO:0000313" key="8">
    <source>
        <dbReference type="EMBL" id="PWN25163.1"/>
    </source>
</evidence>
<evidence type="ECO:0000256" key="3">
    <source>
        <dbReference type="ARBA" id="ARBA00022832"/>
    </source>
</evidence>
<evidence type="ECO:0000256" key="6">
    <source>
        <dbReference type="ARBA" id="ARBA00023098"/>
    </source>
</evidence>
<gene>
    <name evidence="8" type="ORF">BDZ90DRAFT_234368</name>
</gene>
<dbReference type="InterPro" id="IPR036291">
    <property type="entry name" value="NAD(P)-bd_dom_sf"/>
</dbReference>
<dbReference type="PANTHER" id="PTHR43086:SF2">
    <property type="entry name" value="HYDROXYSTEROID DEHYDROGENASE-LIKE PROTEIN 1"/>
    <property type="match status" value="1"/>
</dbReference>
<dbReference type="GO" id="GO:0030497">
    <property type="term" value="P:fatty acid elongation"/>
    <property type="evidence" value="ECO:0007669"/>
    <property type="project" value="TreeGrafter"/>
</dbReference>
<sequence length="343" mass="37424">MTLPIIGPLQDFFASLPFPARLLAAVGLFTLLKPLYRLVRVLTDCYVLGGIPLATFGPSKNDPSKASWAVVTGATDGIGKEFALQLAKKGFNIVLASRTQSKLDAVESEISSSSSAQVKTVAINFLHATDADYKRLEAEISQLKLAVLVNNVGLSHDKPVLFSEGDVQEMEAIAEINVRATLRVTRLALPLLQQNKRSLILHLGSFAGSIPTPMLSTYAGTKAFLIGFNRALSYEVASKGVTSLLLNTYFVSTAMSKIRRSSWSVPTPKQYVAQTLAKLGRPGSCYEEDRRGREMTVWPQHALTEWAVREFVGLGRASGMSLKSQKVIRAKAIKREERLAKGQ</sequence>
<evidence type="ECO:0000256" key="7">
    <source>
        <dbReference type="ARBA" id="ARBA00023160"/>
    </source>
</evidence>
<dbReference type="AlphaFoldDB" id="A0A316UML3"/>
<dbReference type="Gene3D" id="3.40.50.720">
    <property type="entry name" value="NAD(P)-binding Rossmann-like Domain"/>
    <property type="match status" value="1"/>
</dbReference>
<dbReference type="PIRSF" id="PIRSF000126">
    <property type="entry name" value="11-beta-HSD1"/>
    <property type="match status" value="1"/>
</dbReference>
<comment type="pathway">
    <text evidence="1">Lipid metabolism; fatty acid biosynthesis.</text>
</comment>
<dbReference type="PANTHER" id="PTHR43086">
    <property type="entry name" value="VERY-LONG-CHAIN 3-OXOOACYL-COA REDUCTASE"/>
    <property type="match status" value="1"/>
</dbReference>
<accession>A0A316UML3</accession>
<dbReference type="Proteomes" id="UP000245884">
    <property type="component" value="Unassembled WGS sequence"/>
</dbReference>
<dbReference type="PROSITE" id="PS00061">
    <property type="entry name" value="ADH_SHORT"/>
    <property type="match status" value="1"/>
</dbReference>
<keyword evidence="4" id="KW-0521">NADP</keyword>
<dbReference type="EMBL" id="KZ819677">
    <property type="protein sequence ID" value="PWN25163.1"/>
    <property type="molecule type" value="Genomic_DNA"/>
</dbReference>
<dbReference type="Pfam" id="PF00106">
    <property type="entry name" value="adh_short"/>
    <property type="match status" value="1"/>
</dbReference>
<dbReference type="CDD" id="cd05356">
    <property type="entry name" value="17beta-HSD1_like_SDR_c"/>
    <property type="match status" value="1"/>
</dbReference>
<dbReference type="InterPro" id="IPR002347">
    <property type="entry name" value="SDR_fam"/>
</dbReference>
<dbReference type="GeneID" id="37028816"/>
<dbReference type="GO" id="GO:0016491">
    <property type="term" value="F:oxidoreductase activity"/>
    <property type="evidence" value="ECO:0007669"/>
    <property type="project" value="UniProtKB-KW"/>
</dbReference>
<dbReference type="STRING" id="1569628.A0A316UML3"/>
<keyword evidence="3" id="KW-0276">Fatty acid metabolism</keyword>
<dbReference type="GO" id="GO:0005783">
    <property type="term" value="C:endoplasmic reticulum"/>
    <property type="evidence" value="ECO:0007669"/>
    <property type="project" value="TreeGrafter"/>
</dbReference>
<evidence type="ECO:0000256" key="1">
    <source>
        <dbReference type="ARBA" id="ARBA00005194"/>
    </source>
</evidence>
<dbReference type="SUPFAM" id="SSF51735">
    <property type="entry name" value="NAD(P)-binding Rossmann-fold domains"/>
    <property type="match status" value="1"/>
</dbReference>
<dbReference type="RefSeq" id="XP_025359775.1">
    <property type="nucleotide sequence ID" value="XM_025506993.1"/>
</dbReference>
<dbReference type="OrthoDB" id="5545019at2759"/>
<evidence type="ECO:0000256" key="2">
    <source>
        <dbReference type="ARBA" id="ARBA00022516"/>
    </source>
</evidence>
<name>A0A316UML3_9BASI</name>
<keyword evidence="2" id="KW-0444">Lipid biosynthesis</keyword>
<proteinExistence type="predicted"/>
<keyword evidence="5" id="KW-0560">Oxidoreductase</keyword>
<dbReference type="InterPro" id="IPR020904">
    <property type="entry name" value="Sc_DH/Rdtase_CS"/>
</dbReference>
<protein>
    <submittedName>
        <fullName evidence="8">NAD(P)-binding protein</fullName>
    </submittedName>
</protein>
<reference evidence="8 9" key="1">
    <citation type="journal article" date="2018" name="Mol. Biol. Evol.">
        <title>Broad Genomic Sampling Reveals a Smut Pathogenic Ancestry of the Fungal Clade Ustilaginomycotina.</title>
        <authorList>
            <person name="Kijpornyongpan T."/>
            <person name="Mondo S.J."/>
            <person name="Barry K."/>
            <person name="Sandor L."/>
            <person name="Lee J."/>
            <person name="Lipzen A."/>
            <person name="Pangilinan J."/>
            <person name="LaButti K."/>
            <person name="Hainaut M."/>
            <person name="Henrissat B."/>
            <person name="Grigoriev I.V."/>
            <person name="Spatafora J.W."/>
            <person name="Aime M.C."/>
        </authorList>
    </citation>
    <scope>NUCLEOTIDE SEQUENCE [LARGE SCALE GENOMIC DNA]</scope>
    <source>
        <strain evidence="8 9">MCA 5214</strain>
    </source>
</reference>
<keyword evidence="9" id="KW-1185">Reference proteome</keyword>
<keyword evidence="6" id="KW-0443">Lipid metabolism</keyword>
<evidence type="ECO:0000256" key="5">
    <source>
        <dbReference type="ARBA" id="ARBA00023002"/>
    </source>
</evidence>